<comment type="cofactor">
    <cofactor evidence="1">
        <name>FAD</name>
        <dbReference type="ChEBI" id="CHEBI:57692"/>
    </cofactor>
</comment>
<evidence type="ECO:0000256" key="2">
    <source>
        <dbReference type="ARBA" id="ARBA00010790"/>
    </source>
</evidence>
<proteinExistence type="inferred from homology"/>
<dbReference type="SUPFAM" id="SSF51905">
    <property type="entry name" value="FAD/NAD(P)-binding domain"/>
    <property type="match status" value="1"/>
</dbReference>
<evidence type="ECO:0000256" key="6">
    <source>
        <dbReference type="RuleBase" id="RU003968"/>
    </source>
</evidence>
<keyword evidence="3 6" id="KW-0285">Flavoprotein</keyword>
<evidence type="ECO:0000256" key="7">
    <source>
        <dbReference type="SAM" id="MobiDB-lite"/>
    </source>
</evidence>
<keyword evidence="11" id="KW-1185">Reference proteome</keyword>
<dbReference type="InterPro" id="IPR007867">
    <property type="entry name" value="GMC_OxRtase_C"/>
</dbReference>
<feature type="domain" description="Glucose-methanol-choline oxidoreductase N-terminal" evidence="10">
    <location>
        <begin position="278"/>
        <end position="292"/>
    </location>
</feature>
<feature type="region of interest" description="Disordered" evidence="7">
    <location>
        <begin position="373"/>
        <end position="393"/>
    </location>
</feature>
<dbReference type="Gene3D" id="3.30.410.40">
    <property type="match status" value="1"/>
</dbReference>
<evidence type="ECO:0000256" key="8">
    <source>
        <dbReference type="SAM" id="SignalP"/>
    </source>
</evidence>
<evidence type="ECO:0000256" key="5">
    <source>
        <dbReference type="ARBA" id="ARBA00022827"/>
    </source>
</evidence>
<name>A0ABM4WCL8_COFAR</name>
<evidence type="ECO:0000256" key="1">
    <source>
        <dbReference type="ARBA" id="ARBA00001974"/>
    </source>
</evidence>
<dbReference type="PANTHER" id="PTHR45968">
    <property type="entry name" value="OSJNBA0019K04.7 PROTEIN"/>
    <property type="match status" value="1"/>
</dbReference>
<dbReference type="InterPro" id="IPR051871">
    <property type="entry name" value="GMC_Oxidoreductase-Related"/>
</dbReference>
<dbReference type="Pfam" id="PF00732">
    <property type="entry name" value="GMC_oxred_N"/>
    <property type="match status" value="1"/>
</dbReference>
<keyword evidence="5 6" id="KW-0274">FAD</keyword>
<sequence length="582" mass="63823">MNTGKWSSILATLVGILCLICSSFSEPAPYHTFAKDATAAPPLVFYDYIIVGGGTSGCALAATLSQGGRVLLLERGGLPYDDPNIMDIKGFGATLANTSPSSPSQLFISTDGVINHRARVLGGGTALNAGFYSRASTDYVSRVGWDQRAVNESYEWVENKVVFEPEVGAWQSAVRSGLLEAGQFPYNGFTYDHVKGTKVGGTIFDGSGYRHTAADLLEYAHPPNITIYLHAIVEQILFKTEKLPRPRAHGVLFLDPRGNRHLAFLNRGSANEIILSAGALGSPQLLMLSGIGPTGHLRTHGIKVLLDQPMVGQGMADNPMNAIVVPSRRPVETSLIQIVGITQFGSYVESASGPVAFNWVNGLNQQYHKLSNEQTSWPSSVPANQSTSSSRANEAHIDDFMDASQPAGIILEKISGPYSSGHLELQNRDPNDNPRVTFNYFHDRRDLQRCVQGMELIRRVIDSRSLSRFRYPLTPVQTLINWMLTFPVNLRPRRVSAAFSMEHFCEDTVMTIWHYHGGCQVGKVVDRNYRVVGVDALRVIDGSTFSESPGTNPQATVMMLGRYMGQRILNERDSQCNEAVED</sequence>
<feature type="chain" id="PRO_5045630210" evidence="8">
    <location>
        <begin position="26"/>
        <end position="582"/>
    </location>
</feature>
<comment type="similarity">
    <text evidence="2 6">Belongs to the GMC oxidoreductase family.</text>
</comment>
<dbReference type="PIRSF" id="PIRSF000137">
    <property type="entry name" value="Alcohol_oxidase"/>
    <property type="match status" value="1"/>
</dbReference>
<dbReference type="Pfam" id="PF05199">
    <property type="entry name" value="GMC_oxred_C"/>
    <property type="match status" value="1"/>
</dbReference>
<evidence type="ECO:0000259" key="10">
    <source>
        <dbReference type="PROSITE" id="PS00624"/>
    </source>
</evidence>
<reference evidence="12" key="1">
    <citation type="submission" date="2025-08" db="UniProtKB">
        <authorList>
            <consortium name="RefSeq"/>
        </authorList>
    </citation>
    <scope>IDENTIFICATION</scope>
    <source>
        <tissue evidence="12">Leaves</tissue>
    </source>
</reference>
<dbReference type="PROSITE" id="PS00624">
    <property type="entry name" value="GMC_OXRED_2"/>
    <property type="match status" value="1"/>
</dbReference>
<dbReference type="Gene3D" id="3.50.50.60">
    <property type="entry name" value="FAD/NAD(P)-binding domain"/>
    <property type="match status" value="1"/>
</dbReference>
<dbReference type="InterPro" id="IPR036188">
    <property type="entry name" value="FAD/NAD-bd_sf"/>
</dbReference>
<feature type="compositionally biased region" description="Polar residues" evidence="7">
    <location>
        <begin position="373"/>
        <end position="392"/>
    </location>
</feature>
<protein>
    <submittedName>
        <fullName evidence="12">Protein HOTHEAD-like isoform X1</fullName>
    </submittedName>
</protein>
<evidence type="ECO:0000313" key="11">
    <source>
        <dbReference type="Proteomes" id="UP001652660"/>
    </source>
</evidence>
<dbReference type="InterPro" id="IPR012132">
    <property type="entry name" value="GMC_OxRdtase"/>
</dbReference>
<accession>A0ABM4WCL8</accession>
<dbReference type="Proteomes" id="UP001652660">
    <property type="component" value="Chromosome 2c"/>
</dbReference>
<feature type="domain" description="Glucose-methanol-choline oxidoreductase N-terminal" evidence="9">
    <location>
        <begin position="118"/>
        <end position="141"/>
    </location>
</feature>
<dbReference type="SUPFAM" id="SSF54373">
    <property type="entry name" value="FAD-linked reductases, C-terminal domain"/>
    <property type="match status" value="1"/>
</dbReference>
<organism evidence="11 12">
    <name type="scientific">Coffea arabica</name>
    <name type="common">Arabian coffee</name>
    <dbReference type="NCBI Taxonomy" id="13443"/>
    <lineage>
        <taxon>Eukaryota</taxon>
        <taxon>Viridiplantae</taxon>
        <taxon>Streptophyta</taxon>
        <taxon>Embryophyta</taxon>
        <taxon>Tracheophyta</taxon>
        <taxon>Spermatophyta</taxon>
        <taxon>Magnoliopsida</taxon>
        <taxon>eudicotyledons</taxon>
        <taxon>Gunneridae</taxon>
        <taxon>Pentapetalae</taxon>
        <taxon>asterids</taxon>
        <taxon>lamiids</taxon>
        <taxon>Gentianales</taxon>
        <taxon>Rubiaceae</taxon>
        <taxon>Ixoroideae</taxon>
        <taxon>Gardenieae complex</taxon>
        <taxon>Bertiereae - Coffeeae clade</taxon>
        <taxon>Coffeeae</taxon>
        <taxon>Coffea</taxon>
    </lineage>
</organism>
<dbReference type="PROSITE" id="PS00623">
    <property type="entry name" value="GMC_OXRED_1"/>
    <property type="match status" value="1"/>
</dbReference>
<feature type="signal peptide" evidence="8">
    <location>
        <begin position="1"/>
        <end position="25"/>
    </location>
</feature>
<gene>
    <name evidence="12" type="primary">LOC113723767</name>
</gene>
<evidence type="ECO:0000256" key="3">
    <source>
        <dbReference type="ARBA" id="ARBA00022630"/>
    </source>
</evidence>
<dbReference type="InterPro" id="IPR000172">
    <property type="entry name" value="GMC_OxRdtase_N"/>
</dbReference>
<evidence type="ECO:0000313" key="12">
    <source>
        <dbReference type="RefSeq" id="XP_071929538.1"/>
    </source>
</evidence>
<evidence type="ECO:0000256" key="4">
    <source>
        <dbReference type="ARBA" id="ARBA00022729"/>
    </source>
</evidence>
<dbReference type="PANTHER" id="PTHR45968:SF31">
    <property type="entry name" value="GLUCOSE-METHANOL-CHOLINE (GMC) OXIDOREDUCTASE FAMILY PROTEIN"/>
    <property type="match status" value="1"/>
</dbReference>
<evidence type="ECO:0000259" key="9">
    <source>
        <dbReference type="PROSITE" id="PS00623"/>
    </source>
</evidence>
<dbReference type="GeneID" id="113723767"/>
<dbReference type="RefSeq" id="XP_071929538.1">
    <property type="nucleotide sequence ID" value="XM_072073437.1"/>
</dbReference>
<keyword evidence="4 8" id="KW-0732">Signal</keyword>